<dbReference type="PANTHER" id="PTHR36452:SF1">
    <property type="entry name" value="DUF2461 DOMAIN-CONTAINING PROTEIN"/>
    <property type="match status" value="1"/>
</dbReference>
<dbReference type="Proteomes" id="UP000269669">
    <property type="component" value="Unassembled WGS sequence"/>
</dbReference>
<dbReference type="AlphaFoldDB" id="A0A428MJJ3"/>
<keyword evidence="2" id="KW-1185">Reference proteome</keyword>
<dbReference type="InterPro" id="IPR015996">
    <property type="entry name" value="UCP028451"/>
</dbReference>
<accession>A0A428MJJ3</accession>
<gene>
    <name evidence="1" type="ORF">EDE15_2613</name>
</gene>
<sequence>MRALQDGQFLGGATGGIYDSGMATHFSNEALKFLRGLKRNNDREWFGARKAVYEREVKAPMLALIAEVNEAMLGFAPENVRPPQKAIMRIYRDIRFSADKRPYKIHQGAWWARTGLEKTSGGGFYFDVGGTEVTIAAGVFMPEREQLLAIRRYLVEHHAEMRAVLAGKKLRSLMEPYDGMPLTRAPKGFAPDDPAMDLLLCRQWGLVARLPAETATRPDLVKVIVERFKVAAPLVALLNAPLAPKPRKPMF</sequence>
<evidence type="ECO:0000313" key="2">
    <source>
        <dbReference type="Proteomes" id="UP000269669"/>
    </source>
</evidence>
<dbReference type="Pfam" id="PF09365">
    <property type="entry name" value="DUF2461"/>
    <property type="match status" value="1"/>
</dbReference>
<dbReference type="RefSeq" id="WP_260472841.1">
    <property type="nucleotide sequence ID" value="NZ_RSDW01000001.1"/>
</dbReference>
<reference evidence="1 2" key="1">
    <citation type="submission" date="2018-12" db="EMBL/GenBank/DDBJ databases">
        <title>Sequencing of bacterial isolates from soil warming experiment in Harvard Forest, Massachusetts, USA.</title>
        <authorList>
            <person name="Deangelis K."/>
        </authorList>
    </citation>
    <scope>NUCLEOTIDE SEQUENCE [LARGE SCALE GENOMIC DNA]</scope>
    <source>
        <strain evidence="1 2">EB153</strain>
    </source>
</reference>
<dbReference type="NCBIfam" id="TIGR02453">
    <property type="entry name" value="TIGR02453 family protein"/>
    <property type="match status" value="1"/>
</dbReference>
<dbReference type="PANTHER" id="PTHR36452">
    <property type="entry name" value="CHROMOSOME 12, WHOLE GENOME SHOTGUN SEQUENCE"/>
    <property type="match status" value="1"/>
</dbReference>
<comment type="caution">
    <text evidence="1">The sequence shown here is derived from an EMBL/GenBank/DDBJ whole genome shotgun (WGS) entry which is preliminary data.</text>
</comment>
<dbReference type="EMBL" id="RSDW01000001">
    <property type="protein sequence ID" value="RSL17085.1"/>
    <property type="molecule type" value="Genomic_DNA"/>
</dbReference>
<organism evidence="1 2">
    <name type="scientific">Edaphobacter aggregans</name>
    <dbReference type="NCBI Taxonomy" id="570835"/>
    <lineage>
        <taxon>Bacteria</taxon>
        <taxon>Pseudomonadati</taxon>
        <taxon>Acidobacteriota</taxon>
        <taxon>Terriglobia</taxon>
        <taxon>Terriglobales</taxon>
        <taxon>Acidobacteriaceae</taxon>
        <taxon>Edaphobacter</taxon>
    </lineage>
</organism>
<protein>
    <submittedName>
        <fullName evidence="1">Uncharacterized protein (TIGR02453 family)</fullName>
    </submittedName>
</protein>
<dbReference type="InterPro" id="IPR012808">
    <property type="entry name" value="CHP02453"/>
</dbReference>
<evidence type="ECO:0000313" key="1">
    <source>
        <dbReference type="EMBL" id="RSL17085.1"/>
    </source>
</evidence>
<proteinExistence type="predicted"/>
<dbReference type="PIRSF" id="PIRSF028451">
    <property type="entry name" value="UCP028451"/>
    <property type="match status" value="1"/>
</dbReference>
<name>A0A428MJJ3_9BACT</name>